<keyword evidence="4" id="KW-0249">Electron transport</keyword>
<dbReference type="PRINTS" id="PR00369">
    <property type="entry name" value="FLAVODOXIN"/>
</dbReference>
<organism evidence="6 7">
    <name type="scientific">Parashewanella spongiae</name>
    <dbReference type="NCBI Taxonomy" id="342950"/>
    <lineage>
        <taxon>Bacteria</taxon>
        <taxon>Pseudomonadati</taxon>
        <taxon>Pseudomonadota</taxon>
        <taxon>Gammaproteobacteria</taxon>
        <taxon>Alteromonadales</taxon>
        <taxon>Shewanellaceae</taxon>
        <taxon>Parashewanella</taxon>
    </lineage>
</organism>
<dbReference type="GO" id="GO:0016491">
    <property type="term" value="F:oxidoreductase activity"/>
    <property type="evidence" value="ECO:0007669"/>
    <property type="project" value="TreeGrafter"/>
</dbReference>
<name>A0A3A6U290_9GAMM</name>
<evidence type="ECO:0000259" key="5">
    <source>
        <dbReference type="PROSITE" id="PS50902"/>
    </source>
</evidence>
<dbReference type="GO" id="GO:0010181">
    <property type="term" value="F:FMN binding"/>
    <property type="evidence" value="ECO:0007669"/>
    <property type="project" value="InterPro"/>
</dbReference>
<dbReference type="InterPro" id="IPR008254">
    <property type="entry name" value="Flavodoxin/NO_synth"/>
</dbReference>
<dbReference type="GO" id="GO:0050660">
    <property type="term" value="F:flavin adenine dinucleotide binding"/>
    <property type="evidence" value="ECO:0007669"/>
    <property type="project" value="TreeGrafter"/>
</dbReference>
<protein>
    <submittedName>
        <fullName evidence="6">Flavodoxin</fullName>
    </submittedName>
</protein>
<dbReference type="GO" id="GO:0005829">
    <property type="term" value="C:cytosol"/>
    <property type="evidence" value="ECO:0007669"/>
    <property type="project" value="TreeGrafter"/>
</dbReference>
<dbReference type="PROSITE" id="PS50902">
    <property type="entry name" value="FLAVODOXIN_LIKE"/>
    <property type="match status" value="1"/>
</dbReference>
<reference evidence="6 7" key="1">
    <citation type="submission" date="2018-09" db="EMBL/GenBank/DDBJ databases">
        <title>Phylogeny of the Shewanellaceae, and recommendation for two new genera, Pseudoshewanella and Parashewanella.</title>
        <authorList>
            <person name="Wang G."/>
        </authorList>
    </citation>
    <scope>NUCLEOTIDE SEQUENCE [LARGE SCALE GENOMIC DNA]</scope>
    <source>
        <strain evidence="6 7">KCTC 22492</strain>
    </source>
</reference>
<keyword evidence="3" id="KW-0288">FMN</keyword>
<dbReference type="Pfam" id="PF00258">
    <property type="entry name" value="Flavodoxin_1"/>
    <property type="match status" value="1"/>
</dbReference>
<dbReference type="Proteomes" id="UP000273022">
    <property type="component" value="Unassembled WGS sequence"/>
</dbReference>
<dbReference type="NCBIfam" id="NF005989">
    <property type="entry name" value="PRK08105.1"/>
    <property type="match status" value="1"/>
</dbReference>
<dbReference type="PANTHER" id="PTHR19384">
    <property type="entry name" value="NITRIC OXIDE SYNTHASE-RELATED"/>
    <property type="match status" value="1"/>
</dbReference>
<dbReference type="EMBL" id="QYYH01000147">
    <property type="protein sequence ID" value="RJY06844.1"/>
    <property type="molecule type" value="Genomic_DNA"/>
</dbReference>
<feature type="domain" description="Flavodoxin-like" evidence="5">
    <location>
        <begin position="4"/>
        <end position="145"/>
    </location>
</feature>
<accession>A0A3A6U290</accession>
<evidence type="ECO:0000256" key="3">
    <source>
        <dbReference type="ARBA" id="ARBA00022643"/>
    </source>
</evidence>
<comment type="caution">
    <text evidence="6">The sequence shown here is derived from an EMBL/GenBank/DDBJ whole genome shotgun (WGS) entry which is preliminary data.</text>
</comment>
<dbReference type="AlphaFoldDB" id="A0A3A6U290"/>
<proteinExistence type="predicted"/>
<evidence type="ECO:0000256" key="4">
    <source>
        <dbReference type="ARBA" id="ARBA00022982"/>
    </source>
</evidence>
<gene>
    <name evidence="6" type="ORF">D5R81_17105</name>
</gene>
<dbReference type="OrthoDB" id="359268at2"/>
<evidence type="ECO:0000313" key="6">
    <source>
        <dbReference type="EMBL" id="RJY06844.1"/>
    </source>
</evidence>
<dbReference type="PANTHER" id="PTHR19384:SF128">
    <property type="entry name" value="NADPH OXIDOREDUCTASE A"/>
    <property type="match status" value="1"/>
</dbReference>
<dbReference type="InterPro" id="IPR029039">
    <property type="entry name" value="Flavoprotein-like_sf"/>
</dbReference>
<evidence type="ECO:0000256" key="1">
    <source>
        <dbReference type="ARBA" id="ARBA00001917"/>
    </source>
</evidence>
<dbReference type="Gene3D" id="3.40.50.360">
    <property type="match status" value="1"/>
</dbReference>
<evidence type="ECO:0000256" key="2">
    <source>
        <dbReference type="ARBA" id="ARBA00022630"/>
    </source>
</evidence>
<dbReference type="RefSeq" id="WP_121854833.1">
    <property type="nucleotide sequence ID" value="NZ_CP037952.1"/>
</dbReference>
<evidence type="ECO:0000313" key="7">
    <source>
        <dbReference type="Proteomes" id="UP000273022"/>
    </source>
</evidence>
<sequence>MKKVNIVFGTVYGSAQFVAETLAEAVSAAGHEVQLVESEALANFIPSESDLLLIISSTTGQGDLPDNILPWFEFIRSKGLYLPNLQYAVVGLGDSSYETFCGAANQLEALFTELGAQLITPTLKLDACETMEPEVDASAWLKTWIDE</sequence>
<keyword evidence="2" id="KW-0285">Flavoprotein</keyword>
<dbReference type="SUPFAM" id="SSF52218">
    <property type="entry name" value="Flavoproteins"/>
    <property type="match status" value="1"/>
</dbReference>
<dbReference type="InterPro" id="IPR001094">
    <property type="entry name" value="Flavdoxin-like"/>
</dbReference>
<comment type="cofactor">
    <cofactor evidence="1">
        <name>FMN</name>
        <dbReference type="ChEBI" id="CHEBI:58210"/>
    </cofactor>
</comment>
<keyword evidence="7" id="KW-1185">Reference proteome</keyword>
<keyword evidence="4" id="KW-0813">Transport</keyword>